<dbReference type="Proteomes" id="UP001147695">
    <property type="component" value="Unassembled WGS sequence"/>
</dbReference>
<reference evidence="1" key="1">
    <citation type="submission" date="2022-12" db="EMBL/GenBank/DDBJ databases">
        <authorList>
            <person name="Petersen C."/>
        </authorList>
    </citation>
    <scope>NUCLEOTIDE SEQUENCE</scope>
    <source>
        <strain evidence="1">IBT 35673</strain>
    </source>
</reference>
<evidence type="ECO:0000313" key="2">
    <source>
        <dbReference type="Proteomes" id="UP001147695"/>
    </source>
</evidence>
<name>A0A9W9QFI4_PENBR</name>
<dbReference type="EMBL" id="JAPZBQ010000004">
    <property type="protein sequence ID" value="KAJ5335195.1"/>
    <property type="molecule type" value="Genomic_DNA"/>
</dbReference>
<proteinExistence type="predicted"/>
<reference evidence="1" key="2">
    <citation type="journal article" date="2023" name="IMA Fungus">
        <title>Comparative genomic study of the Penicillium genus elucidates a diverse pangenome and 15 lateral gene transfer events.</title>
        <authorList>
            <person name="Petersen C."/>
            <person name="Sorensen T."/>
            <person name="Nielsen M.R."/>
            <person name="Sondergaard T.E."/>
            <person name="Sorensen J.L."/>
            <person name="Fitzpatrick D.A."/>
            <person name="Frisvad J.C."/>
            <person name="Nielsen K.L."/>
        </authorList>
    </citation>
    <scope>NUCLEOTIDE SEQUENCE</scope>
    <source>
        <strain evidence="1">IBT 35673</strain>
    </source>
</reference>
<sequence>MLQSGPVYQLWQTRREDLAGNDGAAVSDVEEPRWWFTTSPWPKTIVGWAKNGHPQAVAMAGGKGRSEQP</sequence>
<evidence type="ECO:0000313" key="1">
    <source>
        <dbReference type="EMBL" id="KAJ5335195.1"/>
    </source>
</evidence>
<protein>
    <submittedName>
        <fullName evidence="1">Uncharacterized protein</fullName>
    </submittedName>
</protein>
<gene>
    <name evidence="1" type="ORF">N7452_007598</name>
</gene>
<organism evidence="1 2">
    <name type="scientific">Penicillium brevicompactum</name>
    <dbReference type="NCBI Taxonomy" id="5074"/>
    <lineage>
        <taxon>Eukaryota</taxon>
        <taxon>Fungi</taxon>
        <taxon>Dikarya</taxon>
        <taxon>Ascomycota</taxon>
        <taxon>Pezizomycotina</taxon>
        <taxon>Eurotiomycetes</taxon>
        <taxon>Eurotiomycetidae</taxon>
        <taxon>Eurotiales</taxon>
        <taxon>Aspergillaceae</taxon>
        <taxon>Penicillium</taxon>
    </lineage>
</organism>
<dbReference type="AlphaFoldDB" id="A0A9W9QFI4"/>
<comment type="caution">
    <text evidence="1">The sequence shown here is derived from an EMBL/GenBank/DDBJ whole genome shotgun (WGS) entry which is preliminary data.</text>
</comment>
<accession>A0A9W9QFI4</accession>